<dbReference type="EMBL" id="LN890280">
    <property type="protein sequence ID" value="CUR52138.1"/>
    <property type="molecule type" value="Genomic_DNA"/>
</dbReference>
<dbReference type="InterPro" id="IPR013783">
    <property type="entry name" value="Ig-like_fold"/>
</dbReference>
<reference evidence="2" key="1">
    <citation type="submission" date="2015-10" db="EMBL/GenBank/DDBJ databases">
        <authorList>
            <person name="Lehtovirta-Morley L.E."/>
            <person name="Vieille C."/>
        </authorList>
    </citation>
    <scope>NUCLEOTIDE SEQUENCE [LARGE SCALE GENOMIC DNA]</scope>
</reference>
<dbReference type="Proteomes" id="UP000196239">
    <property type="component" value="Chromosome 1"/>
</dbReference>
<evidence type="ECO:0000313" key="1">
    <source>
        <dbReference type="EMBL" id="CUR52138.1"/>
    </source>
</evidence>
<dbReference type="InterPro" id="IPR015919">
    <property type="entry name" value="Cadherin-like_sf"/>
</dbReference>
<evidence type="ECO:0008006" key="3">
    <source>
        <dbReference type="Google" id="ProtNLM"/>
    </source>
</evidence>
<gene>
    <name evidence="1" type="ORF">NDEV_1373</name>
</gene>
<dbReference type="InterPro" id="IPR029865">
    <property type="entry name" value="KIAA0319-like"/>
</dbReference>
<name>A0A128A470_9ARCH</name>
<dbReference type="Gene3D" id="2.60.40.10">
    <property type="entry name" value="Immunoglobulins"/>
    <property type="match status" value="3"/>
</dbReference>
<evidence type="ECO:0000313" key="2">
    <source>
        <dbReference type="Proteomes" id="UP000196239"/>
    </source>
</evidence>
<organism evidence="1 2">
    <name type="scientific">Nitrosotalea devaniterrae</name>
    <dbReference type="NCBI Taxonomy" id="1078905"/>
    <lineage>
        <taxon>Archaea</taxon>
        <taxon>Nitrososphaerota</taxon>
        <taxon>Nitrososphaeria</taxon>
        <taxon>Nitrosotaleales</taxon>
        <taxon>Nitrosotaleaceae</taxon>
        <taxon>Nitrosotalea</taxon>
    </lineage>
</organism>
<dbReference type="PANTHER" id="PTHR46182">
    <property type="entry name" value="FI19480P1"/>
    <property type="match status" value="1"/>
</dbReference>
<dbReference type="KEGG" id="ndv:NDEV_1373"/>
<accession>A0A128A470</accession>
<dbReference type="SUPFAM" id="SSF49313">
    <property type="entry name" value="Cadherin-like"/>
    <property type="match status" value="1"/>
</dbReference>
<dbReference type="GO" id="GO:0005509">
    <property type="term" value="F:calcium ion binding"/>
    <property type="evidence" value="ECO:0007669"/>
    <property type="project" value="InterPro"/>
</dbReference>
<dbReference type="GO" id="GO:0016020">
    <property type="term" value="C:membrane"/>
    <property type="evidence" value="ECO:0007669"/>
    <property type="project" value="InterPro"/>
</dbReference>
<dbReference type="Gene3D" id="2.60.40.3010">
    <property type="match status" value="1"/>
</dbReference>
<dbReference type="GO" id="GO:0031410">
    <property type="term" value="C:cytoplasmic vesicle"/>
    <property type="evidence" value="ECO:0007669"/>
    <property type="project" value="TreeGrafter"/>
</dbReference>
<dbReference type="AlphaFoldDB" id="A0A128A470"/>
<dbReference type="PANTHER" id="PTHR46182:SF2">
    <property type="entry name" value="FI19480P1"/>
    <property type="match status" value="1"/>
</dbReference>
<protein>
    <recommendedName>
        <fullName evidence="3">Ig-like domain-containing protein</fullName>
    </recommendedName>
</protein>
<keyword evidence="2" id="KW-1185">Reference proteome</keyword>
<dbReference type="Pfam" id="PF22352">
    <property type="entry name" value="K319L-like_PKD"/>
    <property type="match status" value="3"/>
</dbReference>
<sequence>MNSKVLFAVLAITIFAVAVSTTSAYAMSGMSTTRTSEATVNEQTAITLSGESSTDPHFQAISYQWQQLSGEPVTLSSTSDVDISFTTPAVAPGQVKDLKFSLIVTNPQGLTSITAFTLHVIHANHPPVVTTDHELTVMEGSPMTLMATATDPDGDTMTYAWSQDAGSPVTLSNPSDLTTMFTAPALDATNNGTLHFTITATDPYGGTGSDSVLVHVISASAYKLATLSCGPIIRSHEGGSATLVEAVDNPSSAALTYQWTQVSGAPIQISSTTVASPTVMLPTGSGGSVFAFQLTVSQGGTIVGDCEQYVYAAYPEPGGAPTADAGPDTTVPAASQVQLDGTKSTGSYLKFSWVQISGEPVQLLYSNTAKPVFTAPDVALGQTKDLVFSNTVSNTFGKDAAIVHITVVNPSSPPTAVITIK</sequence>
<proteinExistence type="predicted"/>